<dbReference type="Proteomes" id="UP000515861">
    <property type="component" value="Chromosome"/>
</dbReference>
<gene>
    <name evidence="8" type="ORF">H8M03_09145</name>
</gene>
<evidence type="ECO:0000256" key="1">
    <source>
        <dbReference type="ARBA" id="ARBA00004141"/>
    </source>
</evidence>
<evidence type="ECO:0000256" key="5">
    <source>
        <dbReference type="ARBA" id="ARBA00023136"/>
    </source>
</evidence>
<feature type="transmembrane region" description="Helical" evidence="6">
    <location>
        <begin position="218"/>
        <end position="236"/>
    </location>
</feature>
<dbReference type="SUPFAM" id="SSF103481">
    <property type="entry name" value="Multidrug resistance efflux transporter EmrE"/>
    <property type="match status" value="2"/>
</dbReference>
<name>A0A7G9L0N6_9SPHN</name>
<reference evidence="8 9" key="1">
    <citation type="submission" date="2020-08" db="EMBL/GenBank/DDBJ databases">
        <title>Sphingomonas sp. sand1-3 16S ribosomal RNA gene Genome sequencing and assembly.</title>
        <authorList>
            <person name="Kang M."/>
        </authorList>
    </citation>
    <scope>NUCLEOTIDE SEQUENCE [LARGE SCALE GENOMIC DNA]</scope>
    <source>
        <strain evidence="9">sand1-3</strain>
    </source>
</reference>
<dbReference type="PANTHER" id="PTHR22911">
    <property type="entry name" value="ACYL-MALONYL CONDENSING ENZYME-RELATED"/>
    <property type="match status" value="1"/>
</dbReference>
<proteinExistence type="inferred from homology"/>
<evidence type="ECO:0000256" key="3">
    <source>
        <dbReference type="ARBA" id="ARBA00022692"/>
    </source>
</evidence>
<comment type="similarity">
    <text evidence="2">Belongs to the drug/metabolite transporter (DMT) superfamily. 10 TMS drug/metabolite exporter (DME) (TC 2.A.7.3) family.</text>
</comment>
<protein>
    <submittedName>
        <fullName evidence="8">DMT family transporter</fullName>
    </submittedName>
</protein>
<feature type="transmembrane region" description="Helical" evidence="6">
    <location>
        <begin position="9"/>
        <end position="29"/>
    </location>
</feature>
<feature type="transmembrane region" description="Helical" evidence="6">
    <location>
        <begin position="269"/>
        <end position="286"/>
    </location>
</feature>
<dbReference type="InterPro" id="IPR000620">
    <property type="entry name" value="EamA_dom"/>
</dbReference>
<evidence type="ECO:0000313" key="8">
    <source>
        <dbReference type="EMBL" id="QNM82185.1"/>
    </source>
</evidence>
<feature type="transmembrane region" description="Helical" evidence="6">
    <location>
        <begin position="41"/>
        <end position="60"/>
    </location>
</feature>
<feature type="transmembrane region" description="Helical" evidence="6">
    <location>
        <begin position="186"/>
        <end position="206"/>
    </location>
</feature>
<dbReference type="InterPro" id="IPR037185">
    <property type="entry name" value="EmrE-like"/>
</dbReference>
<dbReference type="GO" id="GO:0016020">
    <property type="term" value="C:membrane"/>
    <property type="evidence" value="ECO:0007669"/>
    <property type="project" value="UniProtKB-SubCell"/>
</dbReference>
<keyword evidence="9" id="KW-1185">Reference proteome</keyword>
<dbReference type="PANTHER" id="PTHR22911:SF6">
    <property type="entry name" value="SOLUTE CARRIER FAMILY 35 MEMBER G1"/>
    <property type="match status" value="1"/>
</dbReference>
<dbReference type="KEGG" id="ssau:H8M03_09145"/>
<accession>A0A7G9L0N6</accession>
<feature type="transmembrane region" description="Helical" evidence="6">
    <location>
        <begin position="243"/>
        <end position="263"/>
    </location>
</feature>
<evidence type="ECO:0000256" key="2">
    <source>
        <dbReference type="ARBA" id="ARBA00009853"/>
    </source>
</evidence>
<organism evidence="8 9">
    <name type="scientific">Sphingomonas sabuli</name>
    <dbReference type="NCBI Taxonomy" id="2764186"/>
    <lineage>
        <taxon>Bacteria</taxon>
        <taxon>Pseudomonadati</taxon>
        <taxon>Pseudomonadota</taxon>
        <taxon>Alphaproteobacteria</taxon>
        <taxon>Sphingomonadales</taxon>
        <taxon>Sphingomonadaceae</taxon>
        <taxon>Sphingomonas</taxon>
    </lineage>
</organism>
<evidence type="ECO:0000256" key="6">
    <source>
        <dbReference type="SAM" id="Phobius"/>
    </source>
</evidence>
<feature type="transmembrane region" description="Helical" evidence="6">
    <location>
        <begin position="153"/>
        <end position="174"/>
    </location>
</feature>
<dbReference type="EMBL" id="CP060697">
    <property type="protein sequence ID" value="QNM82185.1"/>
    <property type="molecule type" value="Genomic_DNA"/>
</dbReference>
<keyword evidence="4 6" id="KW-1133">Transmembrane helix</keyword>
<feature type="transmembrane region" description="Helical" evidence="6">
    <location>
        <begin position="125"/>
        <end position="147"/>
    </location>
</feature>
<evidence type="ECO:0000313" key="9">
    <source>
        <dbReference type="Proteomes" id="UP000515861"/>
    </source>
</evidence>
<sequence length="298" mass="31350">MDRVPQQPLLAFAAAIVAVGFLSAMDAAMKSVSLDHGALSALAWRALIAVPVVALPYFLTRRDRPTSAALRYHFIRGALMVPMSLTFFWGLKFVPMAQAIALAFIAPLIALILAGVLLKETIGPRIVAGSILAFAGVLSILAGQAQAALGRDALWGSLAILFSAVLYAFNIVLMRRQSQSAAPLEIAFFYFAIAGAGFWLVAIPLGPPSFPASSAVDLLLATGLSILGMLGLAWAYARAGAGYLSASEYSGFLWAALFGFLIFGEIPSPWTVAGAAAIIAGCWVAARPERTPHPMETA</sequence>
<evidence type="ECO:0000256" key="4">
    <source>
        <dbReference type="ARBA" id="ARBA00022989"/>
    </source>
</evidence>
<feature type="domain" description="EamA" evidence="7">
    <location>
        <begin position="155"/>
        <end position="285"/>
    </location>
</feature>
<dbReference type="Pfam" id="PF00892">
    <property type="entry name" value="EamA"/>
    <property type="match status" value="2"/>
</dbReference>
<keyword evidence="3 6" id="KW-0812">Transmembrane</keyword>
<evidence type="ECO:0000259" key="7">
    <source>
        <dbReference type="Pfam" id="PF00892"/>
    </source>
</evidence>
<dbReference type="RefSeq" id="WP_187479140.1">
    <property type="nucleotide sequence ID" value="NZ_CP060697.1"/>
</dbReference>
<feature type="transmembrane region" description="Helical" evidence="6">
    <location>
        <begin position="97"/>
        <end position="118"/>
    </location>
</feature>
<dbReference type="AlphaFoldDB" id="A0A7G9L0N6"/>
<feature type="transmembrane region" description="Helical" evidence="6">
    <location>
        <begin position="72"/>
        <end position="91"/>
    </location>
</feature>
<feature type="domain" description="EamA" evidence="7">
    <location>
        <begin position="13"/>
        <end position="141"/>
    </location>
</feature>
<keyword evidence="5 6" id="KW-0472">Membrane</keyword>
<comment type="subcellular location">
    <subcellularLocation>
        <location evidence="1">Membrane</location>
        <topology evidence="1">Multi-pass membrane protein</topology>
    </subcellularLocation>
</comment>